<protein>
    <submittedName>
        <fullName evidence="12">Amino acid ABC transporter permease</fullName>
    </submittedName>
</protein>
<dbReference type="PROSITE" id="PS50928">
    <property type="entry name" value="ABC_TM1"/>
    <property type="match status" value="1"/>
</dbReference>
<keyword evidence="4 10" id="KW-0813">Transport</keyword>
<dbReference type="GO" id="GO:0043190">
    <property type="term" value="C:ATP-binding cassette (ABC) transporter complex"/>
    <property type="evidence" value="ECO:0007669"/>
    <property type="project" value="InterPro"/>
</dbReference>
<feature type="domain" description="ABC transmembrane type-1" evidence="11">
    <location>
        <begin position="25"/>
        <end position="214"/>
    </location>
</feature>
<name>A0A9D1PW02_9BACT</name>
<comment type="caution">
    <text evidence="12">The sequence shown here is derived from an EMBL/GenBank/DDBJ whole genome shotgun (WGS) entry which is preliminary data.</text>
</comment>
<dbReference type="GO" id="GO:0006865">
    <property type="term" value="P:amino acid transport"/>
    <property type="evidence" value="ECO:0007669"/>
    <property type="project" value="UniProtKB-KW"/>
</dbReference>
<dbReference type="NCBIfam" id="TIGR01726">
    <property type="entry name" value="HEQRo_perm_3TM"/>
    <property type="match status" value="1"/>
</dbReference>
<evidence type="ECO:0000256" key="2">
    <source>
        <dbReference type="ARBA" id="ARBA00004429"/>
    </source>
</evidence>
<dbReference type="GO" id="GO:0022857">
    <property type="term" value="F:transmembrane transporter activity"/>
    <property type="evidence" value="ECO:0007669"/>
    <property type="project" value="InterPro"/>
</dbReference>
<keyword evidence="9 10" id="KW-0472">Membrane</keyword>
<dbReference type="AlphaFoldDB" id="A0A9D1PW02"/>
<dbReference type="InterPro" id="IPR010065">
    <property type="entry name" value="AA_ABC_transptr_permease_3TM"/>
</dbReference>
<keyword evidence="5" id="KW-1003">Cell membrane</keyword>
<evidence type="ECO:0000256" key="3">
    <source>
        <dbReference type="ARBA" id="ARBA00010072"/>
    </source>
</evidence>
<evidence type="ECO:0000256" key="9">
    <source>
        <dbReference type="ARBA" id="ARBA00023136"/>
    </source>
</evidence>
<feature type="transmembrane region" description="Helical" evidence="10">
    <location>
        <begin position="20"/>
        <end position="48"/>
    </location>
</feature>
<keyword evidence="8 10" id="KW-1133">Transmembrane helix</keyword>
<dbReference type="Proteomes" id="UP000886752">
    <property type="component" value="Unassembled WGS sequence"/>
</dbReference>
<evidence type="ECO:0000256" key="8">
    <source>
        <dbReference type="ARBA" id="ARBA00022989"/>
    </source>
</evidence>
<dbReference type="Pfam" id="PF00528">
    <property type="entry name" value="BPD_transp_1"/>
    <property type="match status" value="1"/>
</dbReference>
<evidence type="ECO:0000259" key="11">
    <source>
        <dbReference type="PROSITE" id="PS50928"/>
    </source>
</evidence>
<dbReference type="SUPFAM" id="SSF161098">
    <property type="entry name" value="MetI-like"/>
    <property type="match status" value="1"/>
</dbReference>
<comment type="function">
    <text evidence="1">Part of the binding-protein-dependent transport system for glutamine; probably responsible for the translocation of the substrate across the membrane.</text>
</comment>
<dbReference type="InterPro" id="IPR000515">
    <property type="entry name" value="MetI-like"/>
</dbReference>
<evidence type="ECO:0000256" key="10">
    <source>
        <dbReference type="RuleBase" id="RU363032"/>
    </source>
</evidence>
<keyword evidence="7" id="KW-0029">Amino-acid transport</keyword>
<dbReference type="CDD" id="cd06261">
    <property type="entry name" value="TM_PBP2"/>
    <property type="match status" value="1"/>
</dbReference>
<evidence type="ECO:0000256" key="4">
    <source>
        <dbReference type="ARBA" id="ARBA00022448"/>
    </source>
</evidence>
<comment type="similarity">
    <text evidence="3">Belongs to the binding-protein-dependent transport system permease family. HisMQ subfamily.</text>
</comment>
<evidence type="ECO:0000313" key="13">
    <source>
        <dbReference type="Proteomes" id="UP000886752"/>
    </source>
</evidence>
<evidence type="ECO:0000256" key="1">
    <source>
        <dbReference type="ARBA" id="ARBA00003159"/>
    </source>
</evidence>
<evidence type="ECO:0000256" key="7">
    <source>
        <dbReference type="ARBA" id="ARBA00022970"/>
    </source>
</evidence>
<dbReference type="PANTHER" id="PTHR30614">
    <property type="entry name" value="MEMBRANE COMPONENT OF AMINO ACID ABC TRANSPORTER"/>
    <property type="match status" value="1"/>
</dbReference>
<evidence type="ECO:0000256" key="6">
    <source>
        <dbReference type="ARBA" id="ARBA00022692"/>
    </source>
</evidence>
<dbReference type="Gene3D" id="1.10.3720.10">
    <property type="entry name" value="MetI-like"/>
    <property type="match status" value="1"/>
</dbReference>
<dbReference type="EMBL" id="DXHV01000032">
    <property type="protein sequence ID" value="HIW00101.1"/>
    <property type="molecule type" value="Genomic_DNA"/>
</dbReference>
<accession>A0A9D1PW02</accession>
<sequence>MIEQILSLQSWMTFLADWKLFAQAFGITLMVSILALLLALILGVFFGVMSTSSNPVLRGIARGYVETLQNTPLVLQAYVFYLALPYIGLMIGQISVGIYAVGIYHGAYIAEVVRAGIQSIPHGQSEAAASQGFTYVQTMRWIILPQTVKIILPPLINQMVNLIKNTSVIALIGGTDLMNRTNDWATTGECIYGPPFLVCGILYFILCFPLATWGRNYEEKLKRRDVHTTDKPAAKEAEGSAS</sequence>
<comment type="subcellular location">
    <subcellularLocation>
        <location evidence="2">Cell inner membrane</location>
        <topology evidence="2">Multi-pass membrane protein</topology>
    </subcellularLocation>
    <subcellularLocation>
        <location evidence="10">Cell membrane</location>
        <topology evidence="10">Multi-pass membrane protein</topology>
    </subcellularLocation>
</comment>
<gene>
    <name evidence="12" type="ORF">H9894_02805</name>
</gene>
<dbReference type="InterPro" id="IPR035906">
    <property type="entry name" value="MetI-like_sf"/>
</dbReference>
<evidence type="ECO:0000313" key="12">
    <source>
        <dbReference type="EMBL" id="HIW00101.1"/>
    </source>
</evidence>
<reference evidence="12" key="2">
    <citation type="submission" date="2021-04" db="EMBL/GenBank/DDBJ databases">
        <authorList>
            <person name="Gilroy R."/>
        </authorList>
    </citation>
    <scope>NUCLEOTIDE SEQUENCE</scope>
    <source>
        <strain evidence="12">ChiHecec2B26-446</strain>
    </source>
</reference>
<dbReference type="PANTHER" id="PTHR30614:SF20">
    <property type="entry name" value="GLUTAMINE TRANSPORT SYSTEM PERMEASE PROTEIN GLNP"/>
    <property type="match status" value="1"/>
</dbReference>
<dbReference type="InterPro" id="IPR043429">
    <property type="entry name" value="ArtM/GltK/GlnP/TcyL/YhdX-like"/>
</dbReference>
<keyword evidence="6 10" id="KW-0812">Transmembrane</keyword>
<feature type="transmembrane region" description="Helical" evidence="10">
    <location>
        <begin position="78"/>
        <end position="104"/>
    </location>
</feature>
<organism evidence="12 13">
    <name type="scientific">Candidatus Desulfovibrio intestinipullorum</name>
    <dbReference type="NCBI Taxonomy" id="2838536"/>
    <lineage>
        <taxon>Bacteria</taxon>
        <taxon>Pseudomonadati</taxon>
        <taxon>Thermodesulfobacteriota</taxon>
        <taxon>Desulfovibrionia</taxon>
        <taxon>Desulfovibrionales</taxon>
        <taxon>Desulfovibrionaceae</taxon>
        <taxon>Desulfovibrio</taxon>
    </lineage>
</organism>
<feature type="transmembrane region" description="Helical" evidence="10">
    <location>
        <begin position="191"/>
        <end position="214"/>
    </location>
</feature>
<evidence type="ECO:0000256" key="5">
    <source>
        <dbReference type="ARBA" id="ARBA00022475"/>
    </source>
</evidence>
<reference evidence="12" key="1">
    <citation type="journal article" date="2021" name="PeerJ">
        <title>Extensive microbial diversity within the chicken gut microbiome revealed by metagenomics and culture.</title>
        <authorList>
            <person name="Gilroy R."/>
            <person name="Ravi A."/>
            <person name="Getino M."/>
            <person name="Pursley I."/>
            <person name="Horton D.L."/>
            <person name="Alikhan N.F."/>
            <person name="Baker D."/>
            <person name="Gharbi K."/>
            <person name="Hall N."/>
            <person name="Watson M."/>
            <person name="Adriaenssens E.M."/>
            <person name="Foster-Nyarko E."/>
            <person name="Jarju S."/>
            <person name="Secka A."/>
            <person name="Antonio M."/>
            <person name="Oren A."/>
            <person name="Chaudhuri R.R."/>
            <person name="La Ragione R."/>
            <person name="Hildebrand F."/>
            <person name="Pallen M.J."/>
        </authorList>
    </citation>
    <scope>NUCLEOTIDE SEQUENCE</scope>
    <source>
        <strain evidence="12">ChiHecec2B26-446</strain>
    </source>
</reference>
<proteinExistence type="inferred from homology"/>